<dbReference type="GO" id="GO:0000124">
    <property type="term" value="C:SAGA complex"/>
    <property type="evidence" value="ECO:0007669"/>
    <property type="project" value="TreeGrafter"/>
</dbReference>
<dbReference type="GO" id="GO:0006357">
    <property type="term" value="P:regulation of transcription by RNA polymerase II"/>
    <property type="evidence" value="ECO:0007669"/>
    <property type="project" value="TreeGrafter"/>
</dbReference>
<dbReference type="AlphaFoldDB" id="A0A6A5C1T1"/>
<accession>A0A6A5C1T1</accession>
<keyword evidence="2" id="KW-0805">Transcription regulation</keyword>
<dbReference type="VEuPathDB" id="AmoebaDB:FDP41_000963"/>
<organism evidence="6 7">
    <name type="scientific">Naegleria fowleri</name>
    <name type="common">Brain eating amoeba</name>
    <dbReference type="NCBI Taxonomy" id="5763"/>
    <lineage>
        <taxon>Eukaryota</taxon>
        <taxon>Discoba</taxon>
        <taxon>Heterolobosea</taxon>
        <taxon>Tetramitia</taxon>
        <taxon>Eutetramitia</taxon>
        <taxon>Vahlkampfiidae</taxon>
        <taxon>Naegleria</taxon>
    </lineage>
</organism>
<dbReference type="InterPro" id="IPR024738">
    <property type="entry name" value="Hfi1/Tada1"/>
</dbReference>
<comment type="caution">
    <text evidence="6">The sequence shown here is derived from an EMBL/GenBank/DDBJ whole genome shotgun (WGS) entry which is preliminary data.</text>
</comment>
<keyword evidence="4" id="KW-0539">Nucleus</keyword>
<proteinExistence type="predicted"/>
<feature type="compositionally biased region" description="Polar residues" evidence="5">
    <location>
        <begin position="1"/>
        <end position="10"/>
    </location>
</feature>
<keyword evidence="7" id="KW-1185">Reference proteome</keyword>
<comment type="subcellular location">
    <subcellularLocation>
        <location evidence="1">Nucleus</location>
    </subcellularLocation>
</comment>
<reference evidence="6 7" key="1">
    <citation type="journal article" date="2019" name="Sci. Rep.">
        <title>Nanopore sequencing improves the draft genome of the human pathogenic amoeba Naegleria fowleri.</title>
        <authorList>
            <person name="Liechti N."/>
            <person name="Schurch N."/>
            <person name="Bruggmann R."/>
            <person name="Wittwer M."/>
        </authorList>
    </citation>
    <scope>NUCLEOTIDE SEQUENCE [LARGE SCALE GENOMIC DNA]</scope>
    <source>
        <strain evidence="6 7">ATCC 30894</strain>
    </source>
</reference>
<dbReference type="RefSeq" id="XP_044564523.1">
    <property type="nucleotide sequence ID" value="XM_044713608.1"/>
</dbReference>
<dbReference type="GO" id="GO:0003713">
    <property type="term" value="F:transcription coactivator activity"/>
    <property type="evidence" value="ECO:0007669"/>
    <property type="project" value="TreeGrafter"/>
</dbReference>
<dbReference type="Pfam" id="PF12767">
    <property type="entry name" value="SAGA-Tad1"/>
    <property type="match status" value="1"/>
</dbReference>
<gene>
    <name evidence="6" type="ORF">FDP41_000963</name>
</gene>
<evidence type="ECO:0000256" key="5">
    <source>
        <dbReference type="SAM" id="MobiDB-lite"/>
    </source>
</evidence>
<evidence type="ECO:0000256" key="4">
    <source>
        <dbReference type="ARBA" id="ARBA00023242"/>
    </source>
</evidence>
<feature type="region of interest" description="Disordered" evidence="5">
    <location>
        <begin position="1"/>
        <end position="25"/>
    </location>
</feature>
<dbReference type="Proteomes" id="UP000444721">
    <property type="component" value="Unassembled WGS sequence"/>
</dbReference>
<name>A0A6A5C1T1_NAEFO</name>
<evidence type="ECO:0000256" key="2">
    <source>
        <dbReference type="ARBA" id="ARBA00023015"/>
    </source>
</evidence>
<evidence type="ECO:0000256" key="3">
    <source>
        <dbReference type="ARBA" id="ARBA00023163"/>
    </source>
</evidence>
<dbReference type="PANTHER" id="PTHR21277">
    <property type="entry name" value="TRANSCRIPTIONAL ADAPTER 1"/>
    <property type="match status" value="1"/>
</dbReference>
<dbReference type="PANTHER" id="PTHR21277:SF5">
    <property type="entry name" value="TRANSCRIPTIONAL ADAPTER 1"/>
    <property type="match status" value="1"/>
</dbReference>
<sequence>MQTASLVSSGKKSKNGITKKEHQHVQQLHQRVNLSQIKKLIDRHLDDRKSLYWNTFIKYLQAKLSKTEWDHFVKITFGYEFIALHNYFIKSLLFNARVSTIHQLHSTGGIDQYNRTRTTGLNHMMMLMKKESLNDPYPVSIHRSIVAPPFDASRKINLLSHSISSSTSSQYSSQTATQYEKQHFSLSRDFIERKMNKIANDMGLLNGVDGDSVNLLLISAESYLKYFISKCLQYKSSQSCYNIRNNQTTITDDEQAEEKGENGSQTATTSERAFIKPEPGSYLVQDGKYIHSYRHYTDELTYLTNHNEEEMTREDIDKFVITPKDLLMTIQACPNLTDNMSIKEKILDMDWDMYN</sequence>
<evidence type="ECO:0000256" key="1">
    <source>
        <dbReference type="ARBA" id="ARBA00004123"/>
    </source>
</evidence>
<dbReference type="VEuPathDB" id="AmoebaDB:NfTy_050330"/>
<dbReference type="OrthoDB" id="10264870at2759"/>
<protein>
    <submittedName>
        <fullName evidence="6">Uncharacterized protein</fullName>
    </submittedName>
</protein>
<dbReference type="OMA" id="KMNKIAN"/>
<dbReference type="GO" id="GO:0005634">
    <property type="term" value="C:nucleus"/>
    <property type="evidence" value="ECO:0007669"/>
    <property type="project" value="UniProtKB-SubCell"/>
</dbReference>
<evidence type="ECO:0000313" key="6">
    <source>
        <dbReference type="EMBL" id="KAF0979810.1"/>
    </source>
</evidence>
<dbReference type="EMBL" id="VFQX01000022">
    <property type="protein sequence ID" value="KAF0979810.1"/>
    <property type="molecule type" value="Genomic_DNA"/>
</dbReference>
<dbReference type="VEuPathDB" id="AmoebaDB:NF0014080"/>
<keyword evidence="3" id="KW-0804">Transcription</keyword>
<dbReference type="GeneID" id="68108181"/>
<evidence type="ECO:0000313" key="7">
    <source>
        <dbReference type="Proteomes" id="UP000444721"/>
    </source>
</evidence>